<feature type="domain" description="EamA" evidence="2">
    <location>
        <begin position="23"/>
        <end position="140"/>
    </location>
</feature>
<feature type="transmembrane region" description="Helical" evidence="1">
    <location>
        <begin position="226"/>
        <end position="244"/>
    </location>
</feature>
<proteinExistence type="predicted"/>
<sequence>MLLFVLSLTSLAILVRIVANPLANVFQKQLTERSAEPLFVTAATYGFLSLVCLAVVTLERLVGLSTAFWTNMTACAVLSVLGNVFLVRAMRIGDLSVLGPINAYKAVVSMLVGLVLLDEQPTLAGLTGIGLIVAGSYVVLRQPGASSPLSMAVFGRADVRLRVLALLCSAVDGVFLKKAIVVSSPLTAFSYWCLLGFGLSMGWILLAQRAHCASQLRVLWTQRATYLLLFLSIGLMQVSTNIAFEGTSVGYALALFQTSALLSVLFGYQFFGEQNIMRKLLGAGVMVIGASLIIVLG</sequence>
<keyword evidence="1" id="KW-0812">Transmembrane</keyword>
<feature type="transmembrane region" description="Helical" evidence="1">
    <location>
        <begin position="188"/>
        <end position="206"/>
    </location>
</feature>
<dbReference type="InterPro" id="IPR037185">
    <property type="entry name" value="EmrE-like"/>
</dbReference>
<keyword evidence="4" id="KW-1185">Reference proteome</keyword>
<keyword evidence="1" id="KW-0472">Membrane</keyword>
<feature type="domain" description="EamA" evidence="2">
    <location>
        <begin position="163"/>
        <end position="294"/>
    </location>
</feature>
<dbReference type="GO" id="GO:0016020">
    <property type="term" value="C:membrane"/>
    <property type="evidence" value="ECO:0007669"/>
    <property type="project" value="InterPro"/>
</dbReference>
<feature type="transmembrane region" description="Helical" evidence="1">
    <location>
        <begin position="280"/>
        <end position="296"/>
    </location>
</feature>
<dbReference type="SUPFAM" id="SSF103481">
    <property type="entry name" value="Multidrug resistance efflux transporter EmrE"/>
    <property type="match status" value="2"/>
</dbReference>
<gene>
    <name evidence="3" type="ORF">F5984_08490</name>
</gene>
<keyword evidence="1" id="KW-1133">Transmembrane helix</keyword>
<organism evidence="3 4">
    <name type="scientific">Rudanella paleaurantiibacter</name>
    <dbReference type="NCBI Taxonomy" id="2614655"/>
    <lineage>
        <taxon>Bacteria</taxon>
        <taxon>Pseudomonadati</taxon>
        <taxon>Bacteroidota</taxon>
        <taxon>Cytophagia</taxon>
        <taxon>Cytophagales</taxon>
        <taxon>Cytophagaceae</taxon>
        <taxon>Rudanella</taxon>
    </lineage>
</organism>
<feature type="transmembrane region" description="Helical" evidence="1">
    <location>
        <begin position="68"/>
        <end position="86"/>
    </location>
</feature>
<dbReference type="Proteomes" id="UP000488299">
    <property type="component" value="Unassembled WGS sequence"/>
</dbReference>
<feature type="transmembrane region" description="Helical" evidence="1">
    <location>
        <begin position="123"/>
        <end position="140"/>
    </location>
</feature>
<dbReference type="Pfam" id="PF00892">
    <property type="entry name" value="EamA"/>
    <property type="match status" value="2"/>
</dbReference>
<reference evidence="3 4" key="1">
    <citation type="submission" date="2019-10" db="EMBL/GenBank/DDBJ databases">
        <title>Rudanella paleaurantiibacter sp. nov., isolated from sludge.</title>
        <authorList>
            <person name="Xu S.Q."/>
        </authorList>
    </citation>
    <scope>NUCLEOTIDE SEQUENCE [LARGE SCALE GENOMIC DNA]</scope>
    <source>
        <strain evidence="3 4">HX-22-17</strain>
    </source>
</reference>
<dbReference type="AlphaFoldDB" id="A0A7J5U352"/>
<protein>
    <submittedName>
        <fullName evidence="3">EamA family transporter</fullName>
    </submittedName>
</protein>
<dbReference type="EMBL" id="WELI01000002">
    <property type="protein sequence ID" value="KAB7732229.1"/>
    <property type="molecule type" value="Genomic_DNA"/>
</dbReference>
<evidence type="ECO:0000313" key="4">
    <source>
        <dbReference type="Proteomes" id="UP000488299"/>
    </source>
</evidence>
<dbReference type="Gene3D" id="1.10.3730.20">
    <property type="match status" value="1"/>
</dbReference>
<feature type="transmembrane region" description="Helical" evidence="1">
    <location>
        <begin position="250"/>
        <end position="268"/>
    </location>
</feature>
<dbReference type="InterPro" id="IPR000620">
    <property type="entry name" value="EamA_dom"/>
</dbReference>
<name>A0A7J5U352_9BACT</name>
<comment type="caution">
    <text evidence="3">The sequence shown here is derived from an EMBL/GenBank/DDBJ whole genome shotgun (WGS) entry which is preliminary data.</text>
</comment>
<evidence type="ECO:0000313" key="3">
    <source>
        <dbReference type="EMBL" id="KAB7732229.1"/>
    </source>
</evidence>
<evidence type="ECO:0000259" key="2">
    <source>
        <dbReference type="Pfam" id="PF00892"/>
    </source>
</evidence>
<feature type="transmembrane region" description="Helical" evidence="1">
    <location>
        <begin position="161"/>
        <end position="182"/>
    </location>
</feature>
<dbReference type="RefSeq" id="WP_152123796.1">
    <property type="nucleotide sequence ID" value="NZ_WELI01000002.1"/>
</dbReference>
<evidence type="ECO:0000256" key="1">
    <source>
        <dbReference type="SAM" id="Phobius"/>
    </source>
</evidence>
<feature type="transmembrane region" description="Helical" evidence="1">
    <location>
        <begin position="6"/>
        <end position="26"/>
    </location>
</feature>
<feature type="transmembrane region" description="Helical" evidence="1">
    <location>
        <begin position="38"/>
        <end position="56"/>
    </location>
</feature>
<feature type="transmembrane region" description="Helical" evidence="1">
    <location>
        <begin position="98"/>
        <end position="117"/>
    </location>
</feature>
<accession>A0A7J5U352</accession>